<keyword evidence="3 5" id="KW-0378">Hydrolase</keyword>
<name>A0A517QR65_9PLAN</name>
<dbReference type="CDD" id="cd07560">
    <property type="entry name" value="Peptidase_S41_CPP"/>
    <property type="match status" value="1"/>
</dbReference>
<dbReference type="InterPro" id="IPR004447">
    <property type="entry name" value="Peptidase_S41A"/>
</dbReference>
<keyword evidence="2 5" id="KW-0645">Protease</keyword>
<dbReference type="Pfam" id="PF11818">
    <property type="entry name" value="DUF3340"/>
    <property type="match status" value="1"/>
</dbReference>
<dbReference type="InterPro" id="IPR005151">
    <property type="entry name" value="Tail-specific_protease"/>
</dbReference>
<dbReference type="GO" id="GO:0006508">
    <property type="term" value="P:proteolysis"/>
    <property type="evidence" value="ECO:0007669"/>
    <property type="project" value="UniProtKB-KW"/>
</dbReference>
<comment type="similarity">
    <text evidence="1 5">Belongs to the peptidase S41A family.</text>
</comment>
<dbReference type="PANTHER" id="PTHR32060:SF22">
    <property type="entry name" value="CARBOXYL-TERMINAL-PROCESSING PEPTIDASE 3, CHLOROPLASTIC"/>
    <property type="match status" value="1"/>
</dbReference>
<accession>A0A517QR65</accession>
<feature type="region of interest" description="Disordered" evidence="6">
    <location>
        <begin position="655"/>
        <end position="690"/>
    </location>
</feature>
<gene>
    <name evidence="8" type="primary">prc</name>
    <name evidence="8" type="ORF">Mal48_33840</name>
</gene>
<keyword evidence="9" id="KW-1185">Reference proteome</keyword>
<evidence type="ECO:0000313" key="9">
    <source>
        <dbReference type="Proteomes" id="UP000315724"/>
    </source>
</evidence>
<dbReference type="SMART" id="SM00245">
    <property type="entry name" value="TSPc"/>
    <property type="match status" value="1"/>
</dbReference>
<dbReference type="SMART" id="SM00228">
    <property type="entry name" value="PDZ"/>
    <property type="match status" value="1"/>
</dbReference>
<dbReference type="Pfam" id="PF03572">
    <property type="entry name" value="Peptidase_S41"/>
    <property type="match status" value="1"/>
</dbReference>
<evidence type="ECO:0000259" key="7">
    <source>
        <dbReference type="PROSITE" id="PS50106"/>
    </source>
</evidence>
<dbReference type="InterPro" id="IPR036034">
    <property type="entry name" value="PDZ_sf"/>
</dbReference>
<evidence type="ECO:0000256" key="4">
    <source>
        <dbReference type="ARBA" id="ARBA00022825"/>
    </source>
</evidence>
<evidence type="ECO:0000256" key="1">
    <source>
        <dbReference type="ARBA" id="ARBA00009179"/>
    </source>
</evidence>
<evidence type="ECO:0000256" key="3">
    <source>
        <dbReference type="ARBA" id="ARBA00022801"/>
    </source>
</evidence>
<dbReference type="EMBL" id="CP036267">
    <property type="protein sequence ID" value="QDT34124.1"/>
    <property type="molecule type" value="Genomic_DNA"/>
</dbReference>
<dbReference type="AlphaFoldDB" id="A0A517QR65"/>
<dbReference type="Gene3D" id="3.90.226.10">
    <property type="entry name" value="2-enoyl-CoA Hydratase, Chain A, domain 1"/>
    <property type="match status" value="1"/>
</dbReference>
<evidence type="ECO:0000256" key="6">
    <source>
        <dbReference type="SAM" id="MobiDB-lite"/>
    </source>
</evidence>
<feature type="domain" description="PDZ" evidence="7">
    <location>
        <begin position="265"/>
        <end position="349"/>
    </location>
</feature>
<evidence type="ECO:0000256" key="2">
    <source>
        <dbReference type="ARBA" id="ARBA00022670"/>
    </source>
</evidence>
<protein>
    <submittedName>
        <fullName evidence="8">Tail-specific protease</fullName>
        <ecNumber evidence="8">3.4.21.102</ecNumber>
    </submittedName>
</protein>
<dbReference type="GO" id="GO:0030288">
    <property type="term" value="C:outer membrane-bounded periplasmic space"/>
    <property type="evidence" value="ECO:0007669"/>
    <property type="project" value="TreeGrafter"/>
</dbReference>
<dbReference type="NCBIfam" id="TIGR00225">
    <property type="entry name" value="prc"/>
    <property type="match status" value="1"/>
</dbReference>
<dbReference type="InterPro" id="IPR029045">
    <property type="entry name" value="ClpP/crotonase-like_dom_sf"/>
</dbReference>
<dbReference type="PANTHER" id="PTHR32060">
    <property type="entry name" value="TAIL-SPECIFIC PROTEASE"/>
    <property type="match status" value="1"/>
</dbReference>
<dbReference type="InterPro" id="IPR001478">
    <property type="entry name" value="PDZ"/>
</dbReference>
<dbReference type="SUPFAM" id="SSF50156">
    <property type="entry name" value="PDZ domain-like"/>
    <property type="match status" value="1"/>
</dbReference>
<dbReference type="GO" id="GO:0004252">
    <property type="term" value="F:serine-type endopeptidase activity"/>
    <property type="evidence" value="ECO:0007669"/>
    <property type="project" value="UniProtKB-EC"/>
</dbReference>
<organism evidence="8 9">
    <name type="scientific">Thalassoglobus polymorphus</name>
    <dbReference type="NCBI Taxonomy" id="2527994"/>
    <lineage>
        <taxon>Bacteria</taxon>
        <taxon>Pseudomonadati</taxon>
        <taxon>Planctomycetota</taxon>
        <taxon>Planctomycetia</taxon>
        <taxon>Planctomycetales</taxon>
        <taxon>Planctomycetaceae</taxon>
        <taxon>Thalassoglobus</taxon>
    </lineage>
</organism>
<proteinExistence type="inferred from homology"/>
<dbReference type="Gene3D" id="2.30.42.10">
    <property type="match status" value="1"/>
</dbReference>
<evidence type="ECO:0000256" key="5">
    <source>
        <dbReference type="RuleBase" id="RU004404"/>
    </source>
</evidence>
<dbReference type="Proteomes" id="UP000315724">
    <property type="component" value="Chromosome"/>
</dbReference>
<dbReference type="InterPro" id="IPR020992">
    <property type="entry name" value="Tail_Prtase_C"/>
</dbReference>
<dbReference type="Pfam" id="PF00595">
    <property type="entry name" value="PDZ"/>
    <property type="match status" value="1"/>
</dbReference>
<dbReference type="InterPro" id="IPR040573">
    <property type="entry name" value="TSP_N"/>
</dbReference>
<evidence type="ECO:0000313" key="8">
    <source>
        <dbReference type="EMBL" id="QDT34124.1"/>
    </source>
</evidence>
<dbReference type="FunFam" id="3.90.226.10:FF:000090">
    <property type="entry name" value="Tail-specific protease"/>
    <property type="match status" value="1"/>
</dbReference>
<dbReference type="EC" id="3.4.21.102" evidence="8"/>
<reference evidence="8 9" key="1">
    <citation type="submission" date="2019-02" db="EMBL/GenBank/DDBJ databases">
        <title>Deep-cultivation of Planctomycetes and their phenomic and genomic characterization uncovers novel biology.</title>
        <authorList>
            <person name="Wiegand S."/>
            <person name="Jogler M."/>
            <person name="Boedeker C."/>
            <person name="Pinto D."/>
            <person name="Vollmers J."/>
            <person name="Rivas-Marin E."/>
            <person name="Kohn T."/>
            <person name="Peeters S.H."/>
            <person name="Heuer A."/>
            <person name="Rast P."/>
            <person name="Oberbeckmann S."/>
            <person name="Bunk B."/>
            <person name="Jeske O."/>
            <person name="Meyerdierks A."/>
            <person name="Storesund J.E."/>
            <person name="Kallscheuer N."/>
            <person name="Luecker S."/>
            <person name="Lage O.M."/>
            <person name="Pohl T."/>
            <person name="Merkel B.J."/>
            <person name="Hornburger P."/>
            <person name="Mueller R.-W."/>
            <person name="Bruemmer F."/>
            <person name="Labrenz M."/>
            <person name="Spormann A.M."/>
            <person name="Op den Camp H."/>
            <person name="Overmann J."/>
            <person name="Amann R."/>
            <person name="Jetten M.S.M."/>
            <person name="Mascher T."/>
            <person name="Medema M.H."/>
            <person name="Devos D.P."/>
            <person name="Kaster A.-K."/>
            <person name="Ovreas L."/>
            <person name="Rohde M."/>
            <person name="Galperin M.Y."/>
            <person name="Jogler C."/>
        </authorList>
    </citation>
    <scope>NUCLEOTIDE SEQUENCE [LARGE SCALE GENOMIC DNA]</scope>
    <source>
        <strain evidence="8 9">Mal48</strain>
    </source>
</reference>
<dbReference type="SUPFAM" id="SSF52096">
    <property type="entry name" value="ClpP/crotonase"/>
    <property type="match status" value="1"/>
</dbReference>
<feature type="compositionally biased region" description="Acidic residues" evidence="6">
    <location>
        <begin position="672"/>
        <end position="687"/>
    </location>
</feature>
<keyword evidence="4 5" id="KW-0720">Serine protease</keyword>
<dbReference type="KEGG" id="tpol:Mal48_33840"/>
<dbReference type="CDD" id="cd06782">
    <property type="entry name" value="cpPDZ_CPP-like"/>
    <property type="match status" value="1"/>
</dbReference>
<dbReference type="GO" id="GO:0007165">
    <property type="term" value="P:signal transduction"/>
    <property type="evidence" value="ECO:0007669"/>
    <property type="project" value="TreeGrafter"/>
</dbReference>
<dbReference type="PROSITE" id="PS50106">
    <property type="entry name" value="PDZ"/>
    <property type="match status" value="1"/>
</dbReference>
<dbReference type="Pfam" id="PF17804">
    <property type="entry name" value="TSP_NTD"/>
    <property type="match status" value="1"/>
</dbReference>
<feature type="compositionally biased region" description="Basic and acidic residues" evidence="6">
    <location>
        <begin position="655"/>
        <end position="671"/>
    </location>
</feature>
<sequence>MRNFSPKDGIVAILQANLMSLLNLSRIRRFTAAGMLVLGLTTFFAQRLSSADAADGETAVLVSKIIPQFHLSRRSIDDEVSGALLDSFIKDLDPQKLYFLDSDIQEFQKYRTQLDDELKEGNVAFAYKLFEVYKERLTRQMGVANEWVEKEHDFTIDEELETDPKKVTWAKSTEELDDRWRRRVKHDLLLFKLNAEEAAKDPEAEKDEADDIDPRVRLHKRYRNTLLTVNQYGTGEQLEMYLTALASVFDPHSSYMSPQSWEDFEIQMRLSLDGIGAALRGDDGYTVVASIVPGGAASDDGRLKVKDKIIGVGQAEGEIVDIYEMKLSEVVRMIRGPRGTIVRLQVKSDKDGKIKIIQLTRKKIELKESEVKGEIIEAADRVGRPGRVGVISLPSFYRDFAGASGGAANFKSAGADVAKVLGQFAREQVDVVIIDLRNNGGGALTEAVEISGQFIDRGPVVQVKEPSGYVRILNDEESGVMYNGPLVVICNRLSASASEIFAGVIKDYRRGIIIGDTTTHGKGTVQNLMDVSPRQPFRLITPSDRGKLKLTIQQFYRVQGDSTQNRGVRSDIVLPSLIDHWDLGESFLDNALPFDKIRSAKYSQVSSVNPQVVSALQKNSETRVSQDKDFQRIERAVSRYLERKTRTKISLNAETVRKEREEDEKANKEDKIDEEEEEKDPDAEDPIFPENFYNNEAINIALDYVAALKGNLTVSN</sequence>